<gene>
    <name evidence="2" type="ORF">GGX14DRAFT_626215</name>
</gene>
<keyword evidence="3" id="KW-1185">Reference proteome</keyword>
<accession>A0AAD6VER5</accession>
<feature type="region of interest" description="Disordered" evidence="1">
    <location>
        <begin position="766"/>
        <end position="786"/>
    </location>
</feature>
<reference evidence="2" key="1">
    <citation type="submission" date="2023-03" db="EMBL/GenBank/DDBJ databases">
        <title>Massive genome expansion in bonnet fungi (Mycena s.s.) driven by repeated elements and novel gene families across ecological guilds.</title>
        <authorList>
            <consortium name="Lawrence Berkeley National Laboratory"/>
            <person name="Harder C.B."/>
            <person name="Miyauchi S."/>
            <person name="Viragh M."/>
            <person name="Kuo A."/>
            <person name="Thoen E."/>
            <person name="Andreopoulos B."/>
            <person name="Lu D."/>
            <person name="Skrede I."/>
            <person name="Drula E."/>
            <person name="Henrissat B."/>
            <person name="Morin E."/>
            <person name="Kohler A."/>
            <person name="Barry K."/>
            <person name="LaButti K."/>
            <person name="Morin E."/>
            <person name="Salamov A."/>
            <person name="Lipzen A."/>
            <person name="Mereny Z."/>
            <person name="Hegedus B."/>
            <person name="Baldrian P."/>
            <person name="Stursova M."/>
            <person name="Weitz H."/>
            <person name="Taylor A."/>
            <person name="Grigoriev I.V."/>
            <person name="Nagy L.G."/>
            <person name="Martin F."/>
            <person name="Kauserud H."/>
        </authorList>
    </citation>
    <scope>NUCLEOTIDE SEQUENCE</scope>
    <source>
        <strain evidence="2">9144</strain>
    </source>
</reference>
<sequence length="1031" mass="113406">MPMPAINAHAHAHRAILNSAKRGMPVCHAHEKSLFWTAKDDSRTNLPDLSASTPHILETRQPRVQNIDAHPTFDTIDLQAAICEAKEHMFVRELHAIAALSRLLEGHCDRPKPSRATNDNEYRNWVVDFRSLTACFKCYMPQVRGPYNERDLYTRTRTSHPVPAGGETGECTHPHLFKDIAWATQFFLDPQITPKKYAEWLATTETDESHEMDLRPPLTMMVFAPEEHPGAQCLRFGEGRLFLPASHFPLPASCFPLLAAPAARLLSTRHQTPVAGRTCFPLPPARLPPAGHWPLAPCCPLAARCLAARPPPTTSLFPLVAVCYQLQLLPPTSRLPLPTARIAQVSPPTARRTRRTVKRKAYDFLMLTARILSLSPARHRPQLLPVRAVSPERHVKTHSRCPRRFALHAALMHSERVVSSERDPRASRLVLDARHSPLGTSRLTASAPAASASRKIHHLLHAIHHDYPSPALGNTRYPPARRPRLRAARCFCRSLRSLPATCPLAAAPSKSTQENNASLELMGIALRRNPEFKASPGGLLGPPPSDSSLRLFKNSRVAVVGVFKFIVTSSSDFAYAVEIFDAAADFTSTEVEEYRRVMFPSALQNPASALLFNLFTVEDVLLWMTARGYSLYQEYSQSIMELQERQTASTASDRSQGSYSLATSCITVAGSVGITPTSTPSPRLQRHLRRTVPGWLRARLIHYAPNSAPAVQPAPPVYTAQCARRGLLAQTQDPPHRPRQRRHRSLPAGRLLRAARLVPATRCPLPVSSASRTPPPALRAPACPPHASAPRKGFPALLHEGRCQAPFEPGAPPPSPLIGATRGVVGSGGWDSVELNRPGSYARLEAYSPVLYARGLLTPPAARVARATCARRARTRQATPAPRRIARDTDGAHSSSLTAACQLPKPVFSASHRHPLFTPVRTARTHVDYPRAHVEQHLPPTTARACIAPPVARHRYPSLFRMTHRPPHVQAPRRVLLVPAPPLAAGTQRSPLAARRGLVAGRFSLAAGRPQARYWLSVSAARACRQPPAFS</sequence>
<organism evidence="2 3">
    <name type="scientific">Mycena pura</name>
    <dbReference type="NCBI Taxonomy" id="153505"/>
    <lineage>
        <taxon>Eukaryota</taxon>
        <taxon>Fungi</taxon>
        <taxon>Dikarya</taxon>
        <taxon>Basidiomycota</taxon>
        <taxon>Agaricomycotina</taxon>
        <taxon>Agaricomycetes</taxon>
        <taxon>Agaricomycetidae</taxon>
        <taxon>Agaricales</taxon>
        <taxon>Marasmiineae</taxon>
        <taxon>Mycenaceae</taxon>
        <taxon>Mycena</taxon>
    </lineage>
</organism>
<protein>
    <submittedName>
        <fullName evidence="2">Uncharacterized protein</fullName>
    </submittedName>
</protein>
<dbReference type="EMBL" id="JARJCW010000029">
    <property type="protein sequence ID" value="KAJ7209977.1"/>
    <property type="molecule type" value="Genomic_DNA"/>
</dbReference>
<dbReference type="AlphaFoldDB" id="A0AAD6VER5"/>
<comment type="caution">
    <text evidence="2">The sequence shown here is derived from an EMBL/GenBank/DDBJ whole genome shotgun (WGS) entry which is preliminary data.</text>
</comment>
<feature type="compositionally biased region" description="Pro residues" evidence="1">
    <location>
        <begin position="773"/>
        <end position="784"/>
    </location>
</feature>
<evidence type="ECO:0000313" key="2">
    <source>
        <dbReference type="EMBL" id="KAJ7209977.1"/>
    </source>
</evidence>
<evidence type="ECO:0000313" key="3">
    <source>
        <dbReference type="Proteomes" id="UP001219525"/>
    </source>
</evidence>
<name>A0AAD6VER5_9AGAR</name>
<proteinExistence type="predicted"/>
<feature type="region of interest" description="Disordered" evidence="1">
    <location>
        <begin position="870"/>
        <end position="893"/>
    </location>
</feature>
<dbReference type="Proteomes" id="UP001219525">
    <property type="component" value="Unassembled WGS sequence"/>
</dbReference>
<evidence type="ECO:0000256" key="1">
    <source>
        <dbReference type="SAM" id="MobiDB-lite"/>
    </source>
</evidence>